<accession>A0A6A1VP29</accession>
<evidence type="ECO:0000256" key="3">
    <source>
        <dbReference type="SAM" id="SignalP"/>
    </source>
</evidence>
<dbReference type="GO" id="GO:0005634">
    <property type="term" value="C:nucleus"/>
    <property type="evidence" value="ECO:0007669"/>
    <property type="project" value="UniProtKB-SubCell"/>
</dbReference>
<dbReference type="PANTHER" id="PTHR45093:SF2">
    <property type="entry name" value="LISH DOMAIN-CONTAINING PROTEIN"/>
    <property type="match status" value="1"/>
</dbReference>
<name>A0A6A1VP29_9ROSI</name>
<evidence type="ECO:0000256" key="2">
    <source>
        <dbReference type="ARBA" id="ARBA00023242"/>
    </source>
</evidence>
<dbReference type="PANTHER" id="PTHR45093">
    <property type="entry name" value="TRANSCRIPTION ACTIVATOR MSS11"/>
    <property type="match status" value="1"/>
</dbReference>
<gene>
    <name evidence="4" type="ORF">CJ030_MR5G003452</name>
</gene>
<dbReference type="AlphaFoldDB" id="A0A6A1VP29"/>
<organism evidence="4 5">
    <name type="scientific">Morella rubra</name>
    <name type="common">Chinese bayberry</name>
    <dbReference type="NCBI Taxonomy" id="262757"/>
    <lineage>
        <taxon>Eukaryota</taxon>
        <taxon>Viridiplantae</taxon>
        <taxon>Streptophyta</taxon>
        <taxon>Embryophyta</taxon>
        <taxon>Tracheophyta</taxon>
        <taxon>Spermatophyta</taxon>
        <taxon>Magnoliopsida</taxon>
        <taxon>eudicotyledons</taxon>
        <taxon>Gunneridae</taxon>
        <taxon>Pentapetalae</taxon>
        <taxon>rosids</taxon>
        <taxon>fabids</taxon>
        <taxon>Fagales</taxon>
        <taxon>Myricaceae</taxon>
        <taxon>Morella</taxon>
    </lineage>
</organism>
<evidence type="ECO:0000313" key="5">
    <source>
        <dbReference type="Proteomes" id="UP000516437"/>
    </source>
</evidence>
<keyword evidence="3" id="KW-0732">Signal</keyword>
<dbReference type="Proteomes" id="UP000516437">
    <property type="component" value="Chromosome 5"/>
</dbReference>
<keyword evidence="5" id="KW-1185">Reference proteome</keyword>
<dbReference type="OrthoDB" id="5600002at2759"/>
<comment type="subcellular location">
    <subcellularLocation>
        <location evidence="1">Nucleus</location>
    </subcellularLocation>
</comment>
<proteinExistence type="predicted"/>
<evidence type="ECO:0000256" key="1">
    <source>
        <dbReference type="ARBA" id="ARBA00004123"/>
    </source>
</evidence>
<comment type="caution">
    <text evidence="4">The sequence shown here is derived from an EMBL/GenBank/DDBJ whole genome shotgun (WGS) entry which is preliminary data.</text>
</comment>
<evidence type="ECO:0000313" key="4">
    <source>
        <dbReference type="EMBL" id="KAB1213478.1"/>
    </source>
</evidence>
<feature type="chain" id="PRO_5025588573" evidence="3">
    <location>
        <begin position="25"/>
        <end position="222"/>
    </location>
</feature>
<keyword evidence="2" id="KW-0539">Nucleus</keyword>
<sequence length="222" mass="24661">MVQKASVILFIFLLVWVEWAPLEATAKGLPSKVQRRKQIELDRNTGCHGSPVGAHARSCPPGGWPPGSRAIDATGGFLFDWLSVIWDIFIARTNEKHSEVAASYIEVLARSNNRTSFDEVFRPLSIIQIVPQSFTKIFASGWEKEERRGRGARERKRSRRGEVIGGTAHLPSLLILNIGPVTGRAGGMAEGSPQYEATYIVKFAFLLYWVIDLGSLQAERIV</sequence>
<reference evidence="4 5" key="1">
    <citation type="journal article" date="2019" name="Plant Biotechnol. J.">
        <title>The red bayberry genome and genetic basis of sex determination.</title>
        <authorList>
            <person name="Jia H.M."/>
            <person name="Jia H.J."/>
            <person name="Cai Q.L."/>
            <person name="Wang Y."/>
            <person name="Zhao H.B."/>
            <person name="Yang W.F."/>
            <person name="Wang G.Y."/>
            <person name="Li Y.H."/>
            <person name="Zhan D.L."/>
            <person name="Shen Y.T."/>
            <person name="Niu Q.F."/>
            <person name="Chang L."/>
            <person name="Qiu J."/>
            <person name="Zhao L."/>
            <person name="Xie H.B."/>
            <person name="Fu W.Y."/>
            <person name="Jin J."/>
            <person name="Li X.W."/>
            <person name="Jiao Y."/>
            <person name="Zhou C.C."/>
            <person name="Tu T."/>
            <person name="Chai C.Y."/>
            <person name="Gao J.L."/>
            <person name="Fan L.J."/>
            <person name="van de Weg E."/>
            <person name="Wang J.Y."/>
            <person name="Gao Z.S."/>
        </authorList>
    </citation>
    <scope>NUCLEOTIDE SEQUENCE [LARGE SCALE GENOMIC DNA]</scope>
    <source>
        <tissue evidence="4">Leaves</tissue>
    </source>
</reference>
<protein>
    <submittedName>
        <fullName evidence="4">Transcriptional corepressor LEUNIG</fullName>
    </submittedName>
</protein>
<dbReference type="EMBL" id="RXIC02000023">
    <property type="protein sequence ID" value="KAB1213478.1"/>
    <property type="molecule type" value="Genomic_DNA"/>
</dbReference>
<feature type="signal peptide" evidence="3">
    <location>
        <begin position="1"/>
        <end position="24"/>
    </location>
</feature>